<sequence>MDKKLKFTFDMVPPSWPLCFVQDCPMATACISHLAGEHVPANVSFGPAVYPTALHDGRCVHFKQIRIMRGAWGMNELFRQLTRADSATLHRRVKAYLGGNGTYYRYNRGERVLTPNQQENILAMFKNFGYTKCLEFDHYQDVYDFS</sequence>
<protein>
    <submittedName>
        <fullName evidence="1">Uncharacterized protein</fullName>
    </submittedName>
</protein>
<dbReference type="AlphaFoldDB" id="A0AA37HY17"/>
<organism evidence="1 2">
    <name type="scientific">Segatella bryantii</name>
    <name type="common">Prevotella bryantii</name>
    <dbReference type="NCBI Taxonomy" id="77095"/>
    <lineage>
        <taxon>Bacteria</taxon>
        <taxon>Pseudomonadati</taxon>
        <taxon>Bacteroidota</taxon>
        <taxon>Bacteroidia</taxon>
        <taxon>Bacteroidales</taxon>
        <taxon>Prevotellaceae</taxon>
        <taxon>Segatella</taxon>
    </lineage>
</organism>
<proteinExistence type="predicted"/>
<reference evidence="1" key="1">
    <citation type="submission" date="2021-08" db="EMBL/GenBank/DDBJ databases">
        <title>Prevotella lacticifex sp. nov., isolated from rumen of cow.</title>
        <authorList>
            <person name="Shinkai T."/>
            <person name="Ikeyama N."/>
            <person name="Kumagai M."/>
            <person name="Ohmori H."/>
            <person name="Sakamoto M."/>
            <person name="Ohkuma M."/>
            <person name="Mitsumori M."/>
        </authorList>
    </citation>
    <scope>NUCLEOTIDE SEQUENCE</scope>
    <source>
        <strain evidence="1">DSM 11371</strain>
    </source>
</reference>
<accession>A0AA37HY17</accession>
<evidence type="ECO:0000313" key="2">
    <source>
        <dbReference type="Proteomes" id="UP000887043"/>
    </source>
</evidence>
<dbReference type="RefSeq" id="WP_006281615.1">
    <property type="nucleotide sequence ID" value="NZ_BPTR01000001.1"/>
</dbReference>
<dbReference type="EMBL" id="BPTR01000001">
    <property type="protein sequence ID" value="GJG27919.1"/>
    <property type="molecule type" value="Genomic_DNA"/>
</dbReference>
<gene>
    <name evidence="1" type="ORF">PRRU23_16190</name>
</gene>
<evidence type="ECO:0000313" key="1">
    <source>
        <dbReference type="EMBL" id="GJG27919.1"/>
    </source>
</evidence>
<dbReference type="Proteomes" id="UP000887043">
    <property type="component" value="Unassembled WGS sequence"/>
</dbReference>
<dbReference type="Pfam" id="PF19555">
    <property type="entry name" value="DUF6078"/>
    <property type="match status" value="1"/>
</dbReference>
<comment type="caution">
    <text evidence="1">The sequence shown here is derived from an EMBL/GenBank/DDBJ whole genome shotgun (WGS) entry which is preliminary data.</text>
</comment>
<dbReference type="InterPro" id="IPR045724">
    <property type="entry name" value="DUF6078"/>
</dbReference>
<name>A0AA37HY17_SEGBR</name>